<dbReference type="InterPro" id="IPR001492">
    <property type="entry name" value="Flagellin"/>
</dbReference>
<evidence type="ECO:0000313" key="6">
    <source>
        <dbReference type="Proteomes" id="UP000198788"/>
    </source>
</evidence>
<keyword evidence="5" id="KW-0282">Flagellum</keyword>
<evidence type="ECO:0000256" key="1">
    <source>
        <dbReference type="ARBA" id="ARBA00004365"/>
    </source>
</evidence>
<dbReference type="InterPro" id="IPR046358">
    <property type="entry name" value="Flagellin_C"/>
</dbReference>
<keyword evidence="5" id="KW-0969">Cilium</keyword>
<evidence type="ECO:0000313" key="5">
    <source>
        <dbReference type="EMBL" id="SFS88655.1"/>
    </source>
</evidence>
<accession>A0A1I6THL5</accession>
<evidence type="ECO:0000259" key="4">
    <source>
        <dbReference type="Pfam" id="PF00700"/>
    </source>
</evidence>
<dbReference type="PANTHER" id="PTHR42792">
    <property type="entry name" value="FLAGELLIN"/>
    <property type="match status" value="1"/>
</dbReference>
<evidence type="ECO:0000256" key="3">
    <source>
        <dbReference type="ARBA" id="ARBA00023143"/>
    </source>
</evidence>
<dbReference type="GO" id="GO:0009288">
    <property type="term" value="C:bacterial-type flagellum"/>
    <property type="evidence" value="ECO:0007669"/>
    <property type="project" value="UniProtKB-SubCell"/>
</dbReference>
<dbReference type="RefSeq" id="WP_092313319.1">
    <property type="nucleotide sequence ID" value="NZ_FOZV01000010.1"/>
</dbReference>
<keyword evidence="3" id="KW-0975">Bacterial flagellum</keyword>
<sequence length="308" mass="32729">MTRVATFGNYQSALLDLMKAQTRSAEAQERVSTQKNATDLTGFGRQSETLTALKGAQSRIQGFIDTGEAVSARLTTQDLALNQIGDGIAGLRAAVGSVLATDSVSSLMLEMEGHFQTIRGGLNMRHHGSYLFSGAKINTAPVAAANLTELAAEPTVADVFNNDTLKTVSRVAEGTTLETGFLADEVGAEVMSILRDIHAYHTGPSGPLTGKATEAQKAFLTTQLSRLEQAANGVIDKTARTGSMHNQIDDISVGHKAQLISLDELVSKRTDADMAKAVTDLQLSQVAIQASAQVIAQLREVSLLNYLR</sequence>
<keyword evidence="6" id="KW-1185">Reference proteome</keyword>
<evidence type="ECO:0000256" key="2">
    <source>
        <dbReference type="ARBA" id="ARBA00005709"/>
    </source>
</evidence>
<feature type="domain" description="Flagellin C-terminal" evidence="4">
    <location>
        <begin position="226"/>
        <end position="307"/>
    </location>
</feature>
<gene>
    <name evidence="5" type="ORF">SAMN05192570_0066</name>
</gene>
<dbReference type="AlphaFoldDB" id="A0A1I6THL5"/>
<dbReference type="PANTHER" id="PTHR42792:SF1">
    <property type="entry name" value="FLAGELLAR HOOK-ASSOCIATED PROTEIN 3"/>
    <property type="match status" value="1"/>
</dbReference>
<reference evidence="6" key="1">
    <citation type="submission" date="2016-10" db="EMBL/GenBank/DDBJ databases">
        <authorList>
            <person name="Varghese N."/>
            <person name="Submissions S."/>
        </authorList>
    </citation>
    <scope>NUCLEOTIDE SEQUENCE [LARGE SCALE GENOMIC DNA]</scope>
    <source>
        <strain evidence="6">CGMCC 1.10683</strain>
    </source>
</reference>
<dbReference type="Pfam" id="PF00700">
    <property type="entry name" value="Flagellin_C"/>
    <property type="match status" value="1"/>
</dbReference>
<keyword evidence="5" id="KW-0966">Cell projection</keyword>
<comment type="similarity">
    <text evidence="2">Belongs to the bacterial flagellin family.</text>
</comment>
<dbReference type="GO" id="GO:0005198">
    <property type="term" value="F:structural molecule activity"/>
    <property type="evidence" value="ECO:0007669"/>
    <property type="project" value="InterPro"/>
</dbReference>
<dbReference type="Proteomes" id="UP000198788">
    <property type="component" value="Unassembled WGS sequence"/>
</dbReference>
<dbReference type="OrthoDB" id="8477979at2"/>
<name>A0A1I6THL5_9CAUL</name>
<dbReference type="Gene3D" id="1.20.1330.10">
    <property type="entry name" value="f41 fragment of flagellin, N-terminal domain"/>
    <property type="match status" value="1"/>
</dbReference>
<dbReference type="SUPFAM" id="SSF64518">
    <property type="entry name" value="Phase 1 flagellin"/>
    <property type="match status" value="1"/>
</dbReference>
<organism evidence="5 6">
    <name type="scientific">Brevundimonas viscosa</name>
    <dbReference type="NCBI Taxonomy" id="871741"/>
    <lineage>
        <taxon>Bacteria</taxon>
        <taxon>Pseudomonadati</taxon>
        <taxon>Pseudomonadota</taxon>
        <taxon>Alphaproteobacteria</taxon>
        <taxon>Caulobacterales</taxon>
        <taxon>Caulobacteraceae</taxon>
        <taxon>Brevundimonas</taxon>
    </lineage>
</organism>
<protein>
    <submittedName>
        <fullName evidence="5">Flagellar hook-associated protein 3 FlgL</fullName>
    </submittedName>
</protein>
<comment type="subcellular location">
    <subcellularLocation>
        <location evidence="1">Bacterial flagellum</location>
    </subcellularLocation>
</comment>
<proteinExistence type="inferred from homology"/>
<dbReference type="EMBL" id="FOZV01000010">
    <property type="protein sequence ID" value="SFS88655.1"/>
    <property type="molecule type" value="Genomic_DNA"/>
</dbReference>
<dbReference type="STRING" id="871741.SAMN05192570_0066"/>